<organism evidence="4 5">
    <name type="scientific">Streptomyces johnsoniae</name>
    <dbReference type="NCBI Taxonomy" id="3075532"/>
    <lineage>
        <taxon>Bacteria</taxon>
        <taxon>Bacillati</taxon>
        <taxon>Actinomycetota</taxon>
        <taxon>Actinomycetes</taxon>
        <taxon>Kitasatosporales</taxon>
        <taxon>Streptomycetaceae</taxon>
        <taxon>Streptomyces</taxon>
    </lineage>
</organism>
<evidence type="ECO:0000313" key="4">
    <source>
        <dbReference type="EMBL" id="MDT0444874.1"/>
    </source>
</evidence>
<dbReference type="Pfam" id="PF02604">
    <property type="entry name" value="PhdYeFM_antitox"/>
    <property type="match status" value="1"/>
</dbReference>
<reference evidence="5" key="1">
    <citation type="submission" date="2023-07" db="EMBL/GenBank/DDBJ databases">
        <title>30 novel species of actinomycetes from the DSMZ collection.</title>
        <authorList>
            <person name="Nouioui I."/>
        </authorList>
    </citation>
    <scope>NUCLEOTIDE SEQUENCE [LARGE SCALE GENOMIC DNA]</scope>
    <source>
        <strain evidence="5">DSM 41886</strain>
    </source>
</reference>
<evidence type="ECO:0000313" key="5">
    <source>
        <dbReference type="Proteomes" id="UP001183615"/>
    </source>
</evidence>
<dbReference type="SUPFAM" id="SSF143120">
    <property type="entry name" value="YefM-like"/>
    <property type="match status" value="1"/>
</dbReference>
<comment type="caution">
    <text evidence="4">The sequence shown here is derived from an EMBL/GenBank/DDBJ whole genome shotgun (WGS) entry which is preliminary data.</text>
</comment>
<dbReference type="InterPro" id="IPR036165">
    <property type="entry name" value="YefM-like_sf"/>
</dbReference>
<evidence type="ECO:0000256" key="3">
    <source>
        <dbReference type="SAM" id="MobiDB-lite"/>
    </source>
</evidence>
<accession>A0ABU2S8X6</accession>
<dbReference type="Proteomes" id="UP001183615">
    <property type="component" value="Unassembled WGS sequence"/>
</dbReference>
<dbReference type="InterPro" id="IPR006442">
    <property type="entry name" value="Antitoxin_Phd/YefM"/>
</dbReference>
<proteinExistence type="inferred from homology"/>
<keyword evidence="5" id="KW-1185">Reference proteome</keyword>
<dbReference type="EMBL" id="JAVREV010000011">
    <property type="protein sequence ID" value="MDT0444874.1"/>
    <property type="molecule type" value="Genomic_DNA"/>
</dbReference>
<gene>
    <name evidence="4" type="ORF">RM779_20045</name>
</gene>
<comment type="similarity">
    <text evidence="1 2">Belongs to the phD/YefM antitoxin family.</text>
</comment>
<evidence type="ECO:0000256" key="2">
    <source>
        <dbReference type="RuleBase" id="RU362080"/>
    </source>
</evidence>
<evidence type="ECO:0000256" key="1">
    <source>
        <dbReference type="ARBA" id="ARBA00009981"/>
    </source>
</evidence>
<feature type="compositionally biased region" description="Acidic residues" evidence="3">
    <location>
        <begin position="81"/>
        <end position="90"/>
    </location>
</feature>
<comment type="function">
    <text evidence="2">Antitoxin component of a type II toxin-antitoxin (TA) system.</text>
</comment>
<dbReference type="Gene3D" id="3.40.1620.10">
    <property type="entry name" value="YefM-like domain"/>
    <property type="match status" value="1"/>
</dbReference>
<name>A0ABU2S8X6_9ACTN</name>
<sequence length="96" mass="10384">MSRARSVMLSPRGGAGTEAARKYNVHEAKTHFSRILEQMATGEEVVISKAGEPVAKLVPLCPRVRRTGRGSLPGPLHTPDDFDDLPDDITDAFGAR</sequence>
<protein>
    <recommendedName>
        <fullName evidence="2">Antitoxin</fullName>
    </recommendedName>
</protein>
<dbReference type="NCBIfam" id="TIGR01552">
    <property type="entry name" value="phd_fam"/>
    <property type="match status" value="1"/>
</dbReference>
<feature type="region of interest" description="Disordered" evidence="3">
    <location>
        <begin position="67"/>
        <end position="96"/>
    </location>
</feature>